<comment type="caution">
    <text evidence="4">The sequence shown here is derived from an EMBL/GenBank/DDBJ whole genome shotgun (WGS) entry which is preliminary data.</text>
</comment>
<dbReference type="Pfam" id="PF03556">
    <property type="entry name" value="Cullin_binding"/>
    <property type="match status" value="1"/>
</dbReference>
<feature type="domain" description="DCUN1" evidence="3">
    <location>
        <begin position="56"/>
        <end position="257"/>
    </location>
</feature>
<keyword evidence="5" id="KW-1185">Reference proteome</keyword>
<organism evidence="4 5">
    <name type="scientific">Polychaeton citri CBS 116435</name>
    <dbReference type="NCBI Taxonomy" id="1314669"/>
    <lineage>
        <taxon>Eukaryota</taxon>
        <taxon>Fungi</taxon>
        <taxon>Dikarya</taxon>
        <taxon>Ascomycota</taxon>
        <taxon>Pezizomycotina</taxon>
        <taxon>Dothideomycetes</taxon>
        <taxon>Dothideomycetidae</taxon>
        <taxon>Capnodiales</taxon>
        <taxon>Capnodiaceae</taxon>
        <taxon>Polychaeton</taxon>
    </lineage>
</organism>
<dbReference type="SUPFAM" id="SSF46934">
    <property type="entry name" value="UBA-like"/>
    <property type="match status" value="1"/>
</dbReference>
<dbReference type="Gene3D" id="1.10.238.200">
    <property type="entry name" value="Cullin, PONY binding domain"/>
    <property type="match status" value="1"/>
</dbReference>
<dbReference type="PANTHER" id="PTHR12281:SF31">
    <property type="entry name" value="DCN1-LIKE PROTEIN 3"/>
    <property type="match status" value="1"/>
</dbReference>
<accession>A0A9P4QCE3</accession>
<dbReference type="Gene3D" id="1.10.8.10">
    <property type="entry name" value="DNA helicase RuvA subunit, C-terminal domain"/>
    <property type="match status" value="1"/>
</dbReference>
<dbReference type="InterPro" id="IPR005176">
    <property type="entry name" value="PONY_dom"/>
</dbReference>
<dbReference type="GO" id="GO:0097602">
    <property type="term" value="F:cullin family protein binding"/>
    <property type="evidence" value="ECO:0007669"/>
    <property type="project" value="TreeGrafter"/>
</dbReference>
<dbReference type="EMBL" id="MU003775">
    <property type="protein sequence ID" value="KAF2723620.1"/>
    <property type="molecule type" value="Genomic_DNA"/>
</dbReference>
<dbReference type="InterPro" id="IPR042460">
    <property type="entry name" value="DCN1-like_PONY"/>
</dbReference>
<dbReference type="AlphaFoldDB" id="A0A9P4QCE3"/>
<name>A0A9P4QCE3_9PEZI</name>
<sequence length="276" mass="31048">MPGPYTSAQKQSISDFTQFTSGDKNMAAKMLKQHGWNVQAAVNAYFNNPQSNGPSPCREAATKIFDKYRDDPKNEPDAIDIEGAGNMLGEMDIGLDDVGALVFHELVQAPSLGRIERQGFVDGVADVNADSLTKIRNVILQRRSQLSSDATLFKNVYNHTFSLALSGNQKILPLEVAREFWQLLLSSPSWDWRTDKNPWLQHWFDFLESKGQKAVNKDLWKMTPTFARETMKNDDVSFWSEESSWPSTLDDFVEWLKKEKGIGGGGGGDSEQMQME</sequence>
<dbReference type="Gene3D" id="1.10.238.10">
    <property type="entry name" value="EF-hand"/>
    <property type="match status" value="1"/>
</dbReference>
<keyword evidence="1" id="KW-0833">Ubl conjugation pathway</keyword>
<dbReference type="PROSITE" id="PS51229">
    <property type="entry name" value="DCUN1"/>
    <property type="match status" value="1"/>
</dbReference>
<dbReference type="GO" id="GO:0000151">
    <property type="term" value="C:ubiquitin ligase complex"/>
    <property type="evidence" value="ECO:0007669"/>
    <property type="project" value="TreeGrafter"/>
</dbReference>
<dbReference type="GO" id="GO:0031624">
    <property type="term" value="F:ubiquitin conjugating enzyme binding"/>
    <property type="evidence" value="ECO:0007669"/>
    <property type="project" value="TreeGrafter"/>
</dbReference>
<evidence type="ECO:0000256" key="1">
    <source>
        <dbReference type="ARBA" id="ARBA00022786"/>
    </source>
</evidence>
<evidence type="ECO:0000313" key="5">
    <source>
        <dbReference type="Proteomes" id="UP000799441"/>
    </source>
</evidence>
<reference evidence="4" key="1">
    <citation type="journal article" date="2020" name="Stud. Mycol.">
        <title>101 Dothideomycetes genomes: a test case for predicting lifestyles and emergence of pathogens.</title>
        <authorList>
            <person name="Haridas S."/>
            <person name="Albert R."/>
            <person name="Binder M."/>
            <person name="Bloem J."/>
            <person name="Labutti K."/>
            <person name="Salamov A."/>
            <person name="Andreopoulos B."/>
            <person name="Baker S."/>
            <person name="Barry K."/>
            <person name="Bills G."/>
            <person name="Bluhm B."/>
            <person name="Cannon C."/>
            <person name="Castanera R."/>
            <person name="Culley D."/>
            <person name="Daum C."/>
            <person name="Ezra D."/>
            <person name="Gonzalez J."/>
            <person name="Henrissat B."/>
            <person name="Kuo A."/>
            <person name="Liang C."/>
            <person name="Lipzen A."/>
            <person name="Lutzoni F."/>
            <person name="Magnuson J."/>
            <person name="Mondo S."/>
            <person name="Nolan M."/>
            <person name="Ohm R."/>
            <person name="Pangilinan J."/>
            <person name="Park H.-J."/>
            <person name="Ramirez L."/>
            <person name="Alfaro M."/>
            <person name="Sun H."/>
            <person name="Tritt A."/>
            <person name="Yoshinaga Y."/>
            <person name="Zwiers L.-H."/>
            <person name="Turgeon B."/>
            <person name="Goodwin S."/>
            <person name="Spatafora J."/>
            <person name="Crous P."/>
            <person name="Grigoriev I."/>
        </authorList>
    </citation>
    <scope>NUCLEOTIDE SEQUENCE</scope>
    <source>
        <strain evidence="4">CBS 116435</strain>
    </source>
</reference>
<dbReference type="GO" id="GO:0032182">
    <property type="term" value="F:ubiquitin-like protein binding"/>
    <property type="evidence" value="ECO:0007669"/>
    <property type="project" value="TreeGrafter"/>
</dbReference>
<dbReference type="OrthoDB" id="27198at2759"/>
<dbReference type="Pfam" id="PF14555">
    <property type="entry name" value="UBA_4"/>
    <property type="match status" value="1"/>
</dbReference>
<proteinExistence type="predicted"/>
<protein>
    <recommendedName>
        <fullName evidence="2">Defective in cullin neddylation protein</fullName>
    </recommendedName>
</protein>
<gene>
    <name evidence="4" type="ORF">K431DRAFT_282716</name>
</gene>
<dbReference type="InterPro" id="IPR014764">
    <property type="entry name" value="DCN-prot"/>
</dbReference>
<dbReference type="Proteomes" id="UP000799441">
    <property type="component" value="Unassembled WGS sequence"/>
</dbReference>
<dbReference type="PANTHER" id="PTHR12281">
    <property type="entry name" value="RP42 RELATED"/>
    <property type="match status" value="1"/>
</dbReference>
<dbReference type="InterPro" id="IPR009060">
    <property type="entry name" value="UBA-like_sf"/>
</dbReference>
<evidence type="ECO:0000259" key="3">
    <source>
        <dbReference type="PROSITE" id="PS51229"/>
    </source>
</evidence>
<dbReference type="GO" id="GO:0045116">
    <property type="term" value="P:protein neddylation"/>
    <property type="evidence" value="ECO:0007669"/>
    <property type="project" value="TreeGrafter"/>
</dbReference>
<comment type="function">
    <text evidence="2">Neddylation of cullins play an essential role in the regulation of SCF-type complexes activity.</text>
</comment>
<evidence type="ECO:0000256" key="2">
    <source>
        <dbReference type="RuleBase" id="RU410713"/>
    </source>
</evidence>
<evidence type="ECO:0000313" key="4">
    <source>
        <dbReference type="EMBL" id="KAF2723620.1"/>
    </source>
</evidence>